<gene>
    <name evidence="2" type="ORF">FPZ11_15495</name>
</gene>
<evidence type="ECO:0000259" key="1">
    <source>
        <dbReference type="Pfam" id="PF13354"/>
    </source>
</evidence>
<dbReference type="PANTHER" id="PTHR35333:SF3">
    <property type="entry name" value="BETA-LACTAMASE-TYPE TRANSPEPTIDASE FOLD CONTAINING PROTEIN"/>
    <property type="match status" value="1"/>
</dbReference>
<dbReference type="PANTHER" id="PTHR35333">
    <property type="entry name" value="BETA-LACTAMASE"/>
    <property type="match status" value="1"/>
</dbReference>
<dbReference type="GO" id="GO:0008800">
    <property type="term" value="F:beta-lactamase activity"/>
    <property type="evidence" value="ECO:0007669"/>
    <property type="project" value="InterPro"/>
</dbReference>
<dbReference type="Pfam" id="PF13354">
    <property type="entry name" value="Beta-lactamase2"/>
    <property type="match status" value="1"/>
</dbReference>
<keyword evidence="2" id="KW-0378">Hydrolase</keyword>
<keyword evidence="3" id="KW-1185">Reference proteome</keyword>
<dbReference type="InterPro" id="IPR000871">
    <property type="entry name" value="Beta-lactam_class-A"/>
</dbReference>
<organism evidence="2 3">
    <name type="scientific">Humibacter ginsenosidimutans</name>
    <dbReference type="NCBI Taxonomy" id="2599293"/>
    <lineage>
        <taxon>Bacteria</taxon>
        <taxon>Bacillati</taxon>
        <taxon>Actinomycetota</taxon>
        <taxon>Actinomycetes</taxon>
        <taxon>Micrococcales</taxon>
        <taxon>Microbacteriaceae</taxon>
        <taxon>Humibacter</taxon>
    </lineage>
</organism>
<dbReference type="InterPro" id="IPR012338">
    <property type="entry name" value="Beta-lactam/transpept-like"/>
</dbReference>
<sequence length="281" mass="29363">MREEDAMAPVTSWASDGIPSVSYALTDHTGRVLASRASHTVYYSASTVKLGVMLAAVLAAERGEFGGAGLGAELECRHEFVCGEVGRGHDGDDVVAETFVLDPDDRDAAFPPDGASASVAELVRMMIVRSSNEATNVLFDRLGAARIAEAFALCGAASTRMERRIGDPCAVRAGLTNETCAADLVAIVRALVTGAVTNAEHAEWMRGVLAGQEHPRIGAVLPSGVPWGSKSGDVPGIEHDVAFIGDGDARRYLAVCTRGFEPEQGREVIRAVAGALQTVAG</sequence>
<accession>A0A5B8M5F0</accession>
<evidence type="ECO:0000313" key="2">
    <source>
        <dbReference type="EMBL" id="QDZ15988.1"/>
    </source>
</evidence>
<proteinExistence type="predicted"/>
<dbReference type="AlphaFoldDB" id="A0A5B8M5F0"/>
<dbReference type="OrthoDB" id="9775096at2"/>
<dbReference type="SUPFAM" id="SSF56601">
    <property type="entry name" value="beta-lactamase/transpeptidase-like"/>
    <property type="match status" value="1"/>
</dbReference>
<dbReference type="InterPro" id="IPR045155">
    <property type="entry name" value="Beta-lactam_cat"/>
</dbReference>
<dbReference type="GO" id="GO:0046677">
    <property type="term" value="P:response to antibiotic"/>
    <property type="evidence" value="ECO:0007669"/>
    <property type="project" value="InterPro"/>
</dbReference>
<dbReference type="Gene3D" id="3.40.710.10">
    <property type="entry name" value="DD-peptidase/beta-lactamase superfamily"/>
    <property type="match status" value="1"/>
</dbReference>
<dbReference type="GO" id="GO:0030655">
    <property type="term" value="P:beta-lactam antibiotic catabolic process"/>
    <property type="evidence" value="ECO:0007669"/>
    <property type="project" value="InterPro"/>
</dbReference>
<feature type="domain" description="Beta-lactamase class A catalytic" evidence="1">
    <location>
        <begin position="28"/>
        <end position="255"/>
    </location>
</feature>
<dbReference type="KEGG" id="huw:FPZ11_15495"/>
<evidence type="ECO:0000313" key="3">
    <source>
        <dbReference type="Proteomes" id="UP000320216"/>
    </source>
</evidence>
<dbReference type="Proteomes" id="UP000320216">
    <property type="component" value="Chromosome"/>
</dbReference>
<dbReference type="EMBL" id="CP042305">
    <property type="protein sequence ID" value="QDZ15988.1"/>
    <property type="molecule type" value="Genomic_DNA"/>
</dbReference>
<name>A0A5B8M5F0_9MICO</name>
<reference evidence="2 3" key="1">
    <citation type="submission" date="2019-07" db="EMBL/GenBank/DDBJ databases">
        <title>Full genome sequence of Humibacter sp. WJ7-1.</title>
        <authorList>
            <person name="Im W.-T."/>
        </authorList>
    </citation>
    <scope>NUCLEOTIDE SEQUENCE [LARGE SCALE GENOMIC DNA]</scope>
    <source>
        <strain evidence="2 3">WJ7-1</strain>
    </source>
</reference>
<protein>
    <submittedName>
        <fullName evidence="2">Serine hydrolase</fullName>
    </submittedName>
</protein>